<dbReference type="VEuPathDB" id="FungiDB:SDRG_13492"/>
<proteinExistence type="predicted"/>
<dbReference type="GeneID" id="19954219"/>
<dbReference type="InterPro" id="IPR052050">
    <property type="entry name" value="SecEffector_AnkRepeat"/>
</dbReference>
<dbReference type="AlphaFoldDB" id="T0Q2M1"/>
<evidence type="ECO:0000313" key="2">
    <source>
        <dbReference type="Proteomes" id="UP000030762"/>
    </source>
</evidence>
<dbReference type="InterPro" id="IPR036770">
    <property type="entry name" value="Ankyrin_rpt-contain_sf"/>
</dbReference>
<dbReference type="InParanoid" id="T0Q2M1"/>
<dbReference type="Proteomes" id="UP000030762">
    <property type="component" value="Unassembled WGS sequence"/>
</dbReference>
<reference evidence="1 2" key="1">
    <citation type="submission" date="2012-04" db="EMBL/GenBank/DDBJ databases">
        <title>The Genome Sequence of Saprolegnia declina VS20.</title>
        <authorList>
            <consortium name="The Broad Institute Genome Sequencing Platform"/>
            <person name="Russ C."/>
            <person name="Nusbaum C."/>
            <person name="Tyler B."/>
            <person name="van West P."/>
            <person name="Dieguez-Uribeondo J."/>
            <person name="de Bruijn I."/>
            <person name="Tripathy S."/>
            <person name="Jiang R."/>
            <person name="Young S.K."/>
            <person name="Zeng Q."/>
            <person name="Gargeya S."/>
            <person name="Fitzgerald M."/>
            <person name="Haas B."/>
            <person name="Abouelleil A."/>
            <person name="Alvarado L."/>
            <person name="Arachchi H.M."/>
            <person name="Berlin A."/>
            <person name="Chapman S.B."/>
            <person name="Goldberg J."/>
            <person name="Griggs A."/>
            <person name="Gujja S."/>
            <person name="Hansen M."/>
            <person name="Howarth C."/>
            <person name="Imamovic A."/>
            <person name="Larimer J."/>
            <person name="McCowen C."/>
            <person name="Montmayeur A."/>
            <person name="Murphy C."/>
            <person name="Neiman D."/>
            <person name="Pearson M."/>
            <person name="Priest M."/>
            <person name="Roberts A."/>
            <person name="Saif S."/>
            <person name="Shea T."/>
            <person name="Sisk P."/>
            <person name="Sykes S."/>
            <person name="Wortman J."/>
            <person name="Nusbaum C."/>
            <person name="Birren B."/>
        </authorList>
    </citation>
    <scope>NUCLEOTIDE SEQUENCE [LARGE SCALE GENOMIC DNA]</scope>
    <source>
        <strain evidence="1 2">VS20</strain>
    </source>
</reference>
<dbReference type="STRING" id="1156394.T0Q2M1"/>
<dbReference type="RefSeq" id="XP_008617806.1">
    <property type="nucleotide sequence ID" value="XM_008619584.1"/>
</dbReference>
<dbReference type="PANTHER" id="PTHR46586:SF3">
    <property type="entry name" value="ANKYRIN REPEAT-CONTAINING PROTEIN"/>
    <property type="match status" value="1"/>
</dbReference>
<dbReference type="Gene3D" id="1.25.40.20">
    <property type="entry name" value="Ankyrin repeat-containing domain"/>
    <property type="match status" value="1"/>
</dbReference>
<dbReference type="EMBL" id="JH767191">
    <property type="protein sequence ID" value="EQC28811.1"/>
    <property type="molecule type" value="Genomic_DNA"/>
</dbReference>
<dbReference type="InterPro" id="IPR002110">
    <property type="entry name" value="Ankyrin_rpt"/>
</dbReference>
<organism evidence="1 2">
    <name type="scientific">Saprolegnia diclina (strain VS20)</name>
    <dbReference type="NCBI Taxonomy" id="1156394"/>
    <lineage>
        <taxon>Eukaryota</taxon>
        <taxon>Sar</taxon>
        <taxon>Stramenopiles</taxon>
        <taxon>Oomycota</taxon>
        <taxon>Saprolegniomycetes</taxon>
        <taxon>Saprolegniales</taxon>
        <taxon>Saprolegniaceae</taxon>
        <taxon>Saprolegnia</taxon>
    </lineage>
</organism>
<evidence type="ECO:0000313" key="1">
    <source>
        <dbReference type="EMBL" id="EQC28811.1"/>
    </source>
</evidence>
<protein>
    <submittedName>
        <fullName evidence="1">Uncharacterized protein</fullName>
    </submittedName>
</protein>
<dbReference type="OrthoDB" id="76773at2759"/>
<keyword evidence="2" id="KW-1185">Reference proteome</keyword>
<accession>T0Q2M1</accession>
<sequence length="76" mass="8408">MDKIAYNGHLETLKVLHEAGSTGCSAKAMDYAATNGFLDVVRWLHAYRLEGCSIAPSITDTSRSLRFCKRSTQRSV</sequence>
<dbReference type="PANTHER" id="PTHR46586">
    <property type="entry name" value="ANKYRIN REPEAT-CONTAINING PROTEIN"/>
    <property type="match status" value="1"/>
</dbReference>
<dbReference type="Pfam" id="PF13637">
    <property type="entry name" value="Ank_4"/>
    <property type="match status" value="1"/>
</dbReference>
<gene>
    <name evidence="1" type="ORF">SDRG_13492</name>
</gene>
<name>T0Q2M1_SAPDV</name>
<dbReference type="OMA" id="FCKRSTQ"/>